<dbReference type="EC" id="4.1.99.22" evidence="1 12"/>
<feature type="domain" description="Radical SAM core" evidence="13">
    <location>
        <begin position="4"/>
        <end position="217"/>
    </location>
</feature>
<dbReference type="SUPFAM" id="SSF102114">
    <property type="entry name" value="Radical SAM enzymes"/>
    <property type="match status" value="1"/>
</dbReference>
<evidence type="ECO:0000256" key="5">
    <source>
        <dbReference type="ARBA" id="ARBA00022741"/>
    </source>
</evidence>
<evidence type="ECO:0000256" key="3">
    <source>
        <dbReference type="ARBA" id="ARBA00022691"/>
    </source>
</evidence>
<dbReference type="Pfam" id="PF04055">
    <property type="entry name" value="Radical_SAM"/>
    <property type="match status" value="1"/>
</dbReference>
<feature type="binding site" evidence="12">
    <location>
        <position position="118"/>
    </location>
    <ligand>
        <name>S-adenosyl-L-methionine</name>
        <dbReference type="ChEBI" id="CHEBI:59789"/>
    </ligand>
</feature>
<comment type="cofactor">
    <cofactor evidence="12">
        <name>[4Fe-4S] cluster</name>
        <dbReference type="ChEBI" id="CHEBI:49883"/>
    </cofactor>
    <text evidence="12">Binds 2 [4Fe-4S] clusters. Binds 1 [4Fe-4S] cluster coordinated with 3 cysteines and an exchangeable S-adenosyl-L-methionine and 1 [4Fe-4S] cluster coordinated with 3 cysteines and the GTP-derived substrate.</text>
</comment>
<dbReference type="SFLD" id="SFLDG01386">
    <property type="entry name" value="main_SPASM_domain-containing"/>
    <property type="match status" value="1"/>
</dbReference>
<dbReference type="PANTHER" id="PTHR22960">
    <property type="entry name" value="MOLYBDOPTERIN COFACTOR SYNTHESIS PROTEIN A"/>
    <property type="match status" value="1"/>
</dbReference>
<feature type="binding site" evidence="12">
    <location>
        <position position="67"/>
    </location>
    <ligand>
        <name>S-adenosyl-L-methionine</name>
        <dbReference type="ChEBI" id="CHEBI:59789"/>
    </ligand>
</feature>
<dbReference type="NCBIfam" id="TIGR02666">
    <property type="entry name" value="moaA"/>
    <property type="match status" value="1"/>
</dbReference>
<evidence type="ECO:0000256" key="11">
    <source>
        <dbReference type="ARBA" id="ARBA00048697"/>
    </source>
</evidence>
<dbReference type="SFLD" id="SFLDG01067">
    <property type="entry name" value="SPASM/twitch_domain_containing"/>
    <property type="match status" value="1"/>
</dbReference>
<dbReference type="InterPro" id="IPR007197">
    <property type="entry name" value="rSAM"/>
</dbReference>
<name>A0A1M6NJ47_MALRU</name>
<evidence type="ECO:0000256" key="9">
    <source>
        <dbReference type="ARBA" id="ARBA00023150"/>
    </source>
</evidence>
<evidence type="ECO:0000313" key="15">
    <source>
        <dbReference type="Proteomes" id="UP000184171"/>
    </source>
</evidence>
<evidence type="ECO:0000256" key="8">
    <source>
        <dbReference type="ARBA" id="ARBA00023134"/>
    </source>
</evidence>
<evidence type="ECO:0000256" key="2">
    <source>
        <dbReference type="ARBA" id="ARBA00022485"/>
    </source>
</evidence>
<evidence type="ECO:0000259" key="13">
    <source>
        <dbReference type="PROSITE" id="PS51918"/>
    </source>
</evidence>
<keyword evidence="4 12" id="KW-0479">Metal-binding</keyword>
<keyword evidence="15" id="KW-1185">Reference proteome</keyword>
<dbReference type="GO" id="GO:0005525">
    <property type="term" value="F:GTP binding"/>
    <property type="evidence" value="ECO:0007669"/>
    <property type="project" value="UniProtKB-UniRule"/>
</dbReference>
<evidence type="ECO:0000256" key="1">
    <source>
        <dbReference type="ARBA" id="ARBA00012167"/>
    </source>
</evidence>
<dbReference type="GO" id="GO:0061798">
    <property type="term" value="F:GTP 3',8'-cyclase activity"/>
    <property type="evidence" value="ECO:0007669"/>
    <property type="project" value="UniProtKB-UniRule"/>
</dbReference>
<keyword evidence="6 12" id="KW-0408">Iron</keyword>
<dbReference type="InterPro" id="IPR013785">
    <property type="entry name" value="Aldolase_TIM"/>
</dbReference>
<dbReference type="CDD" id="cd21117">
    <property type="entry name" value="Twitch_MoaA"/>
    <property type="match status" value="1"/>
</dbReference>
<proteinExistence type="inferred from homology"/>
<feature type="binding site" evidence="12">
    <location>
        <position position="26"/>
    </location>
    <ligand>
        <name>S-adenosyl-L-methionine</name>
        <dbReference type="ChEBI" id="CHEBI:59789"/>
    </ligand>
</feature>
<organism evidence="14 15">
    <name type="scientific">Malonomonas rubra DSM 5091</name>
    <dbReference type="NCBI Taxonomy" id="1122189"/>
    <lineage>
        <taxon>Bacteria</taxon>
        <taxon>Pseudomonadati</taxon>
        <taxon>Thermodesulfobacteriota</taxon>
        <taxon>Desulfuromonadia</taxon>
        <taxon>Desulfuromonadales</taxon>
        <taxon>Geopsychrobacteraceae</taxon>
        <taxon>Malonomonas</taxon>
    </lineage>
</organism>
<dbReference type="InterPro" id="IPR040064">
    <property type="entry name" value="MoaA-like"/>
</dbReference>
<protein>
    <recommendedName>
        <fullName evidence="1 12">GTP 3',8-cyclase</fullName>
        <ecNumber evidence="1 12">4.1.99.22</ecNumber>
    </recommendedName>
    <alternativeName>
        <fullName evidence="12">Molybdenum cofactor biosynthesis protein A</fullName>
    </alternativeName>
</protein>
<accession>A0A1M6NJ47</accession>
<dbReference type="Gene3D" id="3.20.20.70">
    <property type="entry name" value="Aldolase class I"/>
    <property type="match status" value="1"/>
</dbReference>
<keyword evidence="7 12" id="KW-0411">Iron-sulfur</keyword>
<feature type="binding site" evidence="12">
    <location>
        <position position="24"/>
    </location>
    <ligand>
        <name>[4Fe-4S] cluster</name>
        <dbReference type="ChEBI" id="CHEBI:49883"/>
        <label>1</label>
        <note>4Fe-4S-S-AdoMet</note>
    </ligand>
</feature>
<evidence type="ECO:0000256" key="10">
    <source>
        <dbReference type="ARBA" id="ARBA00023239"/>
    </source>
</evidence>
<feature type="binding site" evidence="12">
    <location>
        <position position="13"/>
    </location>
    <ligand>
        <name>GTP</name>
        <dbReference type="ChEBI" id="CHEBI:37565"/>
    </ligand>
</feature>
<dbReference type="InterPro" id="IPR058240">
    <property type="entry name" value="rSAM_sf"/>
</dbReference>
<dbReference type="AlphaFoldDB" id="A0A1M6NJ47"/>
<dbReference type="HAMAP" id="MF_01225_B">
    <property type="entry name" value="MoaA_B"/>
    <property type="match status" value="1"/>
</dbReference>
<evidence type="ECO:0000313" key="14">
    <source>
        <dbReference type="EMBL" id="SHJ95654.1"/>
    </source>
</evidence>
<dbReference type="EMBL" id="FQZT01000028">
    <property type="protein sequence ID" value="SHJ95654.1"/>
    <property type="molecule type" value="Genomic_DNA"/>
</dbReference>
<feature type="binding site" evidence="12">
    <location>
        <position position="63"/>
    </location>
    <ligand>
        <name>GTP</name>
        <dbReference type="ChEBI" id="CHEBI:37565"/>
    </ligand>
</feature>
<dbReference type="Proteomes" id="UP000184171">
    <property type="component" value="Unassembled WGS sequence"/>
</dbReference>
<feature type="binding site" evidence="12">
    <location>
        <position position="268"/>
    </location>
    <ligand>
        <name>[4Fe-4S] cluster</name>
        <dbReference type="ChEBI" id="CHEBI:49883"/>
        <label>2</label>
        <note>4Fe-4S-substrate</note>
    </ligand>
</feature>
<dbReference type="GO" id="GO:0061799">
    <property type="term" value="F:cyclic pyranopterin monophosphate synthase activity"/>
    <property type="evidence" value="ECO:0007669"/>
    <property type="project" value="TreeGrafter"/>
</dbReference>
<gene>
    <name evidence="12" type="primary">moaA</name>
    <name evidence="14" type="ORF">SAMN02745165_03624</name>
</gene>
<evidence type="ECO:0000256" key="12">
    <source>
        <dbReference type="HAMAP-Rule" id="MF_01225"/>
    </source>
</evidence>
<keyword evidence="9 12" id="KW-0501">Molybdenum cofactor biosynthesis</keyword>
<dbReference type="InterPro" id="IPR050105">
    <property type="entry name" value="MoCo_biosynth_MoaA/MoaC"/>
</dbReference>
<dbReference type="SMART" id="SM00729">
    <property type="entry name" value="Elp3"/>
    <property type="match status" value="1"/>
</dbReference>
<dbReference type="RefSeq" id="WP_072910125.1">
    <property type="nucleotide sequence ID" value="NZ_FQZT01000028.1"/>
</dbReference>
<evidence type="ECO:0000256" key="4">
    <source>
        <dbReference type="ARBA" id="ARBA00022723"/>
    </source>
</evidence>
<dbReference type="PANTHER" id="PTHR22960:SF0">
    <property type="entry name" value="MOLYBDENUM COFACTOR BIOSYNTHESIS PROTEIN 1"/>
    <property type="match status" value="1"/>
</dbReference>
<dbReference type="GO" id="GO:0046872">
    <property type="term" value="F:metal ion binding"/>
    <property type="evidence" value="ECO:0007669"/>
    <property type="project" value="UniProtKB-KW"/>
</dbReference>
<dbReference type="CDD" id="cd01335">
    <property type="entry name" value="Radical_SAM"/>
    <property type="match status" value="1"/>
</dbReference>
<dbReference type="GO" id="GO:0051539">
    <property type="term" value="F:4 iron, 4 sulfur cluster binding"/>
    <property type="evidence" value="ECO:0007669"/>
    <property type="project" value="UniProtKB-UniRule"/>
</dbReference>
<feature type="binding site" evidence="12">
    <location>
        <position position="94"/>
    </location>
    <ligand>
        <name>GTP</name>
        <dbReference type="ChEBI" id="CHEBI:37565"/>
    </ligand>
</feature>
<comment type="similarity">
    <text evidence="12">Belongs to the radical SAM superfamily. MoaA family.</text>
</comment>
<dbReference type="InterPro" id="IPR000385">
    <property type="entry name" value="MoaA_NifB_PqqE_Fe-S-bd_CS"/>
</dbReference>
<evidence type="ECO:0000256" key="7">
    <source>
        <dbReference type="ARBA" id="ARBA00023014"/>
    </source>
</evidence>
<feature type="binding site" evidence="12">
    <location>
        <position position="188"/>
    </location>
    <ligand>
        <name>S-adenosyl-L-methionine</name>
        <dbReference type="ChEBI" id="CHEBI:59789"/>
    </ligand>
</feature>
<keyword evidence="2 12" id="KW-0004">4Fe-4S</keyword>
<dbReference type="OrthoDB" id="9763993at2"/>
<dbReference type="InterPro" id="IPR013483">
    <property type="entry name" value="MoaA"/>
</dbReference>
<dbReference type="UniPathway" id="UPA00344"/>
<dbReference type="InterPro" id="IPR006638">
    <property type="entry name" value="Elp3/MiaA/NifB-like_rSAM"/>
</dbReference>
<dbReference type="InterPro" id="IPR010505">
    <property type="entry name" value="MoaA_twitch"/>
</dbReference>
<feature type="binding site" evidence="12">
    <location>
        <position position="251"/>
    </location>
    <ligand>
        <name>[4Fe-4S] cluster</name>
        <dbReference type="ChEBI" id="CHEBI:49883"/>
        <label>2</label>
        <note>4Fe-4S-substrate</note>
    </ligand>
</feature>
<evidence type="ECO:0000256" key="6">
    <source>
        <dbReference type="ARBA" id="ARBA00023004"/>
    </source>
</evidence>
<dbReference type="SFLD" id="SFLDG01383">
    <property type="entry name" value="cyclic_pyranopterin_phosphate"/>
    <property type="match status" value="1"/>
</dbReference>
<feature type="binding site" evidence="12">
    <location>
        <position position="154"/>
    </location>
    <ligand>
        <name>GTP</name>
        <dbReference type="ChEBI" id="CHEBI:37565"/>
    </ligand>
</feature>
<dbReference type="Pfam" id="PF06463">
    <property type="entry name" value="Mob_synth_C"/>
    <property type="match status" value="1"/>
</dbReference>
<comment type="function">
    <text evidence="12">Catalyzes the cyclization of GTP to (8S)-3',8-cyclo-7,8-dihydroguanosine 5'-triphosphate.</text>
</comment>
<keyword evidence="10 12" id="KW-0456">Lyase</keyword>
<keyword evidence="5 12" id="KW-0547">Nucleotide-binding</keyword>
<dbReference type="STRING" id="1122189.SAMN02745165_03624"/>
<comment type="subunit">
    <text evidence="12">Monomer and homodimer.</text>
</comment>
<dbReference type="SFLD" id="SFLDS00029">
    <property type="entry name" value="Radical_SAM"/>
    <property type="match status" value="1"/>
</dbReference>
<feature type="binding site" evidence="12">
    <location>
        <position position="27"/>
    </location>
    <ligand>
        <name>[4Fe-4S] cluster</name>
        <dbReference type="ChEBI" id="CHEBI:49883"/>
        <label>1</label>
        <note>4Fe-4S-S-AdoMet</note>
    </ligand>
</feature>
<feature type="binding site" evidence="12">
    <location>
        <begin position="256"/>
        <end position="258"/>
    </location>
    <ligand>
        <name>GTP</name>
        <dbReference type="ChEBI" id="CHEBI:37565"/>
    </ligand>
</feature>
<sequence length="322" mass="35338">MQDNHGRNINYLRLSITDRCNLRCRYCMPADGVVQKSCGEILRYEQFLQIVEAAVKLGIRKVRVTGGEPLVRKGVIDFLSRLSNIPGIKEVALTTNGLLLTEKAQALMDAGVKRLNVSIDSLQPETYAQITRGGSLEQVLAGLDAAEAAGLKLKLNMVVMNGINDQEVVPFAALSLDKPWSVRFIEYMPTIREKQWQNQLVSGADILCELQRHYSLKSISSGRYCGPAKPYRIAGAKGTVGIITPMSEHFCGSCNRIRVTSTGQAKSCLLAGGSLDLKPYLQQSAAELLKALQQVVGDKPAQHRYRLELEKDVPFSMSSIGG</sequence>
<comment type="pathway">
    <text evidence="12">Cofactor biosynthesis; molybdopterin biosynthesis.</text>
</comment>
<keyword evidence="8 12" id="KW-0342">GTP-binding</keyword>
<dbReference type="PROSITE" id="PS01305">
    <property type="entry name" value="MOAA_NIFB_PQQE"/>
    <property type="match status" value="1"/>
</dbReference>
<dbReference type="GO" id="GO:0006777">
    <property type="term" value="P:Mo-molybdopterin cofactor biosynthetic process"/>
    <property type="evidence" value="ECO:0007669"/>
    <property type="project" value="UniProtKB-UniRule"/>
</dbReference>
<comment type="catalytic activity">
    <reaction evidence="11 12">
        <text>GTP + AH2 + S-adenosyl-L-methionine = (8S)-3',8-cyclo-7,8-dihydroguanosine 5'-triphosphate + 5'-deoxyadenosine + L-methionine + A + H(+)</text>
        <dbReference type="Rhea" id="RHEA:49576"/>
        <dbReference type="ChEBI" id="CHEBI:13193"/>
        <dbReference type="ChEBI" id="CHEBI:15378"/>
        <dbReference type="ChEBI" id="CHEBI:17319"/>
        <dbReference type="ChEBI" id="CHEBI:17499"/>
        <dbReference type="ChEBI" id="CHEBI:37565"/>
        <dbReference type="ChEBI" id="CHEBI:57844"/>
        <dbReference type="ChEBI" id="CHEBI:59789"/>
        <dbReference type="ChEBI" id="CHEBI:131766"/>
        <dbReference type="EC" id="4.1.99.22"/>
    </reaction>
</comment>
<dbReference type="GO" id="GO:1904047">
    <property type="term" value="F:S-adenosyl-L-methionine binding"/>
    <property type="evidence" value="ECO:0007669"/>
    <property type="project" value="UniProtKB-UniRule"/>
</dbReference>
<feature type="binding site" evidence="12">
    <location>
        <position position="20"/>
    </location>
    <ligand>
        <name>[4Fe-4S] cluster</name>
        <dbReference type="ChEBI" id="CHEBI:49883"/>
        <label>1</label>
        <note>4Fe-4S-S-AdoMet</note>
    </ligand>
</feature>
<reference evidence="14 15" key="1">
    <citation type="submission" date="2016-11" db="EMBL/GenBank/DDBJ databases">
        <authorList>
            <person name="Jaros S."/>
            <person name="Januszkiewicz K."/>
            <person name="Wedrychowicz H."/>
        </authorList>
    </citation>
    <scope>NUCLEOTIDE SEQUENCE [LARGE SCALE GENOMIC DNA]</scope>
    <source>
        <strain evidence="14 15">DSM 5091</strain>
    </source>
</reference>
<dbReference type="PROSITE" id="PS51918">
    <property type="entry name" value="RADICAL_SAM"/>
    <property type="match status" value="1"/>
</dbReference>
<keyword evidence="3 12" id="KW-0949">S-adenosyl-L-methionine</keyword>
<feature type="binding site" evidence="12">
    <location>
        <position position="254"/>
    </location>
    <ligand>
        <name>[4Fe-4S] cluster</name>
        <dbReference type="ChEBI" id="CHEBI:49883"/>
        <label>2</label>
        <note>4Fe-4S-substrate</note>
    </ligand>
</feature>